<name>A0AAJ0B4A0_9PEZI</name>
<keyword evidence="4 9" id="KW-0812">Transmembrane</keyword>
<evidence type="ECO:0000256" key="2">
    <source>
        <dbReference type="ARBA" id="ARBA00005887"/>
    </source>
</evidence>
<dbReference type="Pfam" id="PF00909">
    <property type="entry name" value="Ammonium_transp"/>
    <property type="match status" value="3"/>
</dbReference>
<comment type="similarity">
    <text evidence="2">Belongs to the ammonia transporter channel (TC 1.A.11.2) family.</text>
</comment>
<feature type="transmembrane region" description="Helical" evidence="9">
    <location>
        <begin position="38"/>
        <end position="62"/>
    </location>
</feature>
<feature type="transmembrane region" description="Helical" evidence="9">
    <location>
        <begin position="74"/>
        <end position="92"/>
    </location>
</feature>
<evidence type="ECO:0000256" key="5">
    <source>
        <dbReference type="ARBA" id="ARBA00022989"/>
    </source>
</evidence>
<dbReference type="PANTHER" id="PTHR43029:SF10">
    <property type="entry name" value="AMMONIUM TRANSPORTER MEP2"/>
    <property type="match status" value="1"/>
</dbReference>
<feature type="transmembrane region" description="Helical" evidence="9">
    <location>
        <begin position="430"/>
        <end position="451"/>
    </location>
</feature>
<evidence type="ECO:0000313" key="12">
    <source>
        <dbReference type="Proteomes" id="UP001239445"/>
    </source>
</evidence>
<comment type="caution">
    <text evidence="11">The sequence shown here is derived from an EMBL/GenBank/DDBJ whole genome shotgun (WGS) entry which is preliminary data.</text>
</comment>
<evidence type="ECO:0000256" key="6">
    <source>
        <dbReference type="ARBA" id="ARBA00023136"/>
    </source>
</evidence>
<accession>A0AAJ0B4A0</accession>
<evidence type="ECO:0000259" key="10">
    <source>
        <dbReference type="Pfam" id="PF00909"/>
    </source>
</evidence>
<feature type="compositionally biased region" description="Low complexity" evidence="8">
    <location>
        <begin position="557"/>
        <end position="572"/>
    </location>
</feature>
<dbReference type="AlphaFoldDB" id="A0AAJ0B4A0"/>
<comment type="subcellular location">
    <subcellularLocation>
        <location evidence="1">Membrane</location>
        <topology evidence="1">Multi-pass membrane protein</topology>
    </subcellularLocation>
</comment>
<evidence type="ECO:0000256" key="4">
    <source>
        <dbReference type="ARBA" id="ARBA00022692"/>
    </source>
</evidence>
<feature type="domain" description="Ammonium transporter AmtB-like" evidence="10">
    <location>
        <begin position="374"/>
        <end position="509"/>
    </location>
</feature>
<feature type="domain" description="Ammonium transporter AmtB-like" evidence="10">
    <location>
        <begin position="290"/>
        <end position="353"/>
    </location>
</feature>
<feature type="transmembrane region" description="Helical" evidence="9">
    <location>
        <begin position="166"/>
        <end position="186"/>
    </location>
</feature>
<dbReference type="EMBL" id="MU839849">
    <property type="protein sequence ID" value="KAK1750123.1"/>
    <property type="molecule type" value="Genomic_DNA"/>
</dbReference>
<feature type="transmembrane region" description="Helical" evidence="9">
    <location>
        <begin position="325"/>
        <end position="346"/>
    </location>
</feature>
<evidence type="ECO:0000313" key="11">
    <source>
        <dbReference type="EMBL" id="KAK1750123.1"/>
    </source>
</evidence>
<gene>
    <name evidence="11" type="ORF">QBC47DRAFT_394636</name>
</gene>
<evidence type="ECO:0000256" key="8">
    <source>
        <dbReference type="SAM" id="MobiDB-lite"/>
    </source>
</evidence>
<feature type="transmembrane region" description="Helical" evidence="9">
    <location>
        <begin position="296"/>
        <end position="313"/>
    </location>
</feature>
<feature type="transmembrane region" description="Helical" evidence="9">
    <location>
        <begin position="245"/>
        <end position="264"/>
    </location>
</feature>
<keyword evidence="5 9" id="KW-1133">Transmembrane helix</keyword>
<evidence type="ECO:0000256" key="9">
    <source>
        <dbReference type="SAM" id="Phobius"/>
    </source>
</evidence>
<feature type="domain" description="Ammonium transporter AmtB-like" evidence="10">
    <location>
        <begin position="39"/>
        <end position="218"/>
    </location>
</feature>
<feature type="transmembrane region" description="Helical" evidence="9">
    <location>
        <begin position="482"/>
        <end position="507"/>
    </location>
</feature>
<keyword evidence="6 9" id="KW-0472">Membrane</keyword>
<dbReference type="Proteomes" id="UP001239445">
    <property type="component" value="Unassembled WGS sequence"/>
</dbReference>
<keyword evidence="3" id="KW-0813">Transport</keyword>
<feature type="transmembrane region" description="Helical" evidence="9">
    <location>
        <begin position="398"/>
        <end position="418"/>
    </location>
</feature>
<protein>
    <submittedName>
        <fullName evidence="11">Rh-like protein/ammonium transporter</fullName>
    </submittedName>
</protein>
<organism evidence="11 12">
    <name type="scientific">Echria macrotheca</name>
    <dbReference type="NCBI Taxonomy" id="438768"/>
    <lineage>
        <taxon>Eukaryota</taxon>
        <taxon>Fungi</taxon>
        <taxon>Dikarya</taxon>
        <taxon>Ascomycota</taxon>
        <taxon>Pezizomycotina</taxon>
        <taxon>Sordariomycetes</taxon>
        <taxon>Sordariomycetidae</taxon>
        <taxon>Sordariales</taxon>
        <taxon>Schizotheciaceae</taxon>
        <taxon>Echria</taxon>
    </lineage>
</organism>
<evidence type="ECO:0000256" key="1">
    <source>
        <dbReference type="ARBA" id="ARBA00004141"/>
    </source>
</evidence>
<dbReference type="PANTHER" id="PTHR43029">
    <property type="entry name" value="AMMONIUM TRANSPORTER MEP2"/>
    <property type="match status" value="1"/>
</dbReference>
<dbReference type="InterPro" id="IPR001905">
    <property type="entry name" value="Ammonium_transpt"/>
</dbReference>
<sequence length="579" mass="63743">MDDPVTIRVQTPPSATVTAVPYREILAHPEQFYQAADIVWVMMSSAMVFLMVPSLSLIYAALSNRSFAMTMFRLPLVTAALVSLEWVLWGYTLTFTNGDSISGWYGGETRANGFADVLARPIPVGNGDNPPLIPELLFVLYEGMFAAFTASVVCGGIVHRAKPIRFLVFITFWSILVYCPIARWTWYRKGWSNQLGVMDFAGGTPVHITSGTTVAAFAIFYDFEISGQNVFKYTWDMLCRIGKRIVHNVTVCFIVAVGCLRLPFVAMKCVEWKDVNWDDFPVDETPDSGLFQPYNNTYLVLGTAILWFGWAGFNGGSALGGNLRAVSAWLSTHVAASAGGVVGMAWQWNEKFWETVEEEGRDLTKMSDEDRYSELTVISFCDGAVAGLVAITPGSGYVPVWSAAIFGAVAATFVGLIKRESNVLLRHDKLHVFAIHAGAGLVGMCLTGLFADSVTIGLDGHSTLPNPDYSRGRRLGYQIADALAATGYTFTMTILILNFMKFSVFVLRYPLEKTFRLRDATGFLQPNGEPRIFVDDFQPTPPQRWRFDPILLQEVPQPASQPAAQPVTATTPNGAVVEP</sequence>
<evidence type="ECO:0000256" key="3">
    <source>
        <dbReference type="ARBA" id="ARBA00022448"/>
    </source>
</evidence>
<feature type="region of interest" description="Disordered" evidence="8">
    <location>
        <begin position="557"/>
        <end position="579"/>
    </location>
</feature>
<dbReference type="GO" id="GO:0008519">
    <property type="term" value="F:ammonium channel activity"/>
    <property type="evidence" value="ECO:0007669"/>
    <property type="project" value="InterPro"/>
</dbReference>
<feature type="transmembrane region" description="Helical" evidence="9">
    <location>
        <begin position="206"/>
        <end position="224"/>
    </location>
</feature>
<proteinExistence type="inferred from homology"/>
<reference evidence="11" key="1">
    <citation type="submission" date="2023-06" db="EMBL/GenBank/DDBJ databases">
        <title>Genome-scale phylogeny and comparative genomics of the fungal order Sordariales.</title>
        <authorList>
            <consortium name="Lawrence Berkeley National Laboratory"/>
            <person name="Hensen N."/>
            <person name="Bonometti L."/>
            <person name="Westerberg I."/>
            <person name="Brannstrom I.O."/>
            <person name="Guillou S."/>
            <person name="Cros-Aarteil S."/>
            <person name="Calhoun S."/>
            <person name="Haridas S."/>
            <person name="Kuo A."/>
            <person name="Mondo S."/>
            <person name="Pangilinan J."/>
            <person name="Riley R."/>
            <person name="Labutti K."/>
            <person name="Andreopoulos B."/>
            <person name="Lipzen A."/>
            <person name="Chen C."/>
            <person name="Yanf M."/>
            <person name="Daum C."/>
            <person name="Ng V."/>
            <person name="Clum A."/>
            <person name="Steindorff A."/>
            <person name="Ohm R."/>
            <person name="Martin F."/>
            <person name="Silar P."/>
            <person name="Natvig D."/>
            <person name="Lalanne C."/>
            <person name="Gautier V."/>
            <person name="Ament-Velasquez S.L."/>
            <person name="Kruys A."/>
            <person name="Hutchinson M.I."/>
            <person name="Powell A.J."/>
            <person name="Barry K."/>
            <person name="Miller A.N."/>
            <person name="Grigoriev I.V."/>
            <person name="Debuchy R."/>
            <person name="Gladieux P."/>
            <person name="Thoren M.H."/>
            <person name="Johannesson H."/>
        </authorList>
    </citation>
    <scope>NUCLEOTIDE SEQUENCE</scope>
    <source>
        <strain evidence="11">PSN4</strain>
    </source>
</reference>
<evidence type="ECO:0000256" key="7">
    <source>
        <dbReference type="ARBA" id="ARBA00023177"/>
    </source>
</evidence>
<keyword evidence="12" id="KW-1185">Reference proteome</keyword>
<dbReference type="InterPro" id="IPR029020">
    <property type="entry name" value="Ammonium/urea_transptr"/>
</dbReference>
<dbReference type="InterPro" id="IPR024041">
    <property type="entry name" value="NH4_transpt_AmtB-like_dom"/>
</dbReference>
<dbReference type="GO" id="GO:0005886">
    <property type="term" value="C:plasma membrane"/>
    <property type="evidence" value="ECO:0007669"/>
    <property type="project" value="TreeGrafter"/>
</dbReference>
<keyword evidence="7" id="KW-0924">Ammonia transport</keyword>
<feature type="transmembrane region" description="Helical" evidence="9">
    <location>
        <begin position="138"/>
        <end position="159"/>
    </location>
</feature>
<dbReference type="Gene3D" id="1.10.3430.10">
    <property type="entry name" value="Ammonium transporter AmtB like domains"/>
    <property type="match status" value="1"/>
</dbReference>
<dbReference type="SUPFAM" id="SSF111352">
    <property type="entry name" value="Ammonium transporter"/>
    <property type="match status" value="2"/>
</dbReference>